<dbReference type="Pfam" id="PF00569">
    <property type="entry name" value="ZZ"/>
    <property type="match status" value="1"/>
</dbReference>
<feature type="region of interest" description="Disordered" evidence="4">
    <location>
        <begin position="572"/>
        <end position="599"/>
    </location>
</feature>
<evidence type="ECO:0000259" key="5">
    <source>
        <dbReference type="PROSITE" id="PS01357"/>
    </source>
</evidence>
<dbReference type="SUPFAM" id="SSF57850">
    <property type="entry name" value="RING/U-box"/>
    <property type="match status" value="1"/>
</dbReference>
<feature type="compositionally biased region" description="Basic and acidic residues" evidence="4">
    <location>
        <begin position="228"/>
        <end position="244"/>
    </location>
</feature>
<evidence type="ECO:0000256" key="1">
    <source>
        <dbReference type="ARBA" id="ARBA00022723"/>
    </source>
</evidence>
<keyword evidence="7" id="KW-1185">Reference proteome</keyword>
<name>A0A139INY4_9PEZI</name>
<dbReference type="InterPro" id="IPR000433">
    <property type="entry name" value="Znf_ZZ"/>
</dbReference>
<sequence>MQIVNLRHPGYDDSCNIIITLQAPDDPNGGIHAETLRLAGCILAGNRWDAYLSITQKDPIPAKSEDGILRRKDYYLHISEEKEILEEDLVDDRRKNKAGPFPITARFADWSFPTHGLPALWQITADFIARKAKEAKDDPLADEDGDPLDKNGCRLCGQSEETKWQWLWNSTSEWEHKIFEREQHKLGIEPALNADYSSGEDDEDENGVGDEDEEEDEGEGEDDIDKDEIEHDSSHGDHTSRDDGPETDGEEVEAANEEEFESTDPENEDERSESAVMNDTPDAGDDEVNDNDDPLDDNRNMLRIGLDCSANSYHCESAKAHGSYQWLFVPKFEDTGEPVMSAHIFATREDGISDAHNKPLLFPWKSSIHLLFAHFAQATFEQLGPFFEANVERVVRVVDESGTKLLLDADRELREALIVPLSRSRWPNKGGEAEEAAGADSAAEEYTNPQDDKATVKSASPKDQTLTEIHPSNAAFQRGLKEFMEELGDMSLEPGRGETTMPETTMRRAFPNVVCDECLQSIYDARYMCLDCQDYDLCSNCINNRREEQAHHHFLPIYDSVWFEMVPTGAMMPRTDQEDTASSSDSGGENNERSGGGLSTSITASRLAAHLAFGGPLRYRDALYEDYDDDPKIRLLSLWPGSGDDPLLGHLDTCELDHAPPFEALSYCWGRADPSYTINVSGERLEVTENLKLALFRLRRSDAVRRLWIDGICINQQDAAEKTAQVKLMRDIYEKAHRTIVWLGEEDSETRLAFSLCVRQVNAHGNAYLKQSMGVDIEELYLAFVTADGKHPSKDQATAQQSMADFSASFNMDQAISNHGYEAALAAMQGKAYDGPYKAIVDDVLAKKTTEVFEAATEEDELPENLYEHFQDIGRRIAAGEEYNGPYKELVYEAVAEAQAELEAEAAAEDAADDEDNDPSPAGTGFKSGDDDTSDDQSVSEKIADTGEVAVPSKFHQDVVLQILEARQNNEAGDEPPSTEEITALHSHFERAWWRRIWIIQEVGVSSRILIQCGSQLIDWWTFYFGFLVTQKLKRVARLGPAYYRNLVLMSGTRHSIHSQADNKFKDQVPDLQLLPLLQAYRGYLATDPRDKVFALFGITSTELSSLDLSINYNLSAEQVYIDIATALLKNSAQLDILSIPHGSSSNLPPTLPSWVPNWDDNTTQPYPLAGDQNAANASMSVNPLRVFTASGPSSPIKTISFSAEGHNLHVQGYKISTITALAQPVKISMEDLQMSLVIGSLDDIGAMLKLLTRFFDVFKWLCATMEEWKDVAGIGTNEIKECFARTLWADLNLSSCVQDCEQWLSKLEGFGKIINRLPSLELQDVDSEEELTTLMLALMPVIGKFDLEEMSRLKDVVCVHVFSRRLARLEGEGLELGLVPEEAEVGDQVVLMEGGSTPFVLRPDENGDGKGRLIGECFVNGAMYGETWDAGRCKEIVVV</sequence>
<dbReference type="Pfam" id="PF06985">
    <property type="entry name" value="HET"/>
    <property type="match status" value="1"/>
</dbReference>
<feature type="compositionally biased region" description="Low complexity" evidence="4">
    <location>
        <begin position="436"/>
        <end position="445"/>
    </location>
</feature>
<feature type="region of interest" description="Disordered" evidence="4">
    <location>
        <begin position="428"/>
        <end position="468"/>
    </location>
</feature>
<dbReference type="CDD" id="cd02249">
    <property type="entry name" value="ZZ"/>
    <property type="match status" value="1"/>
</dbReference>
<dbReference type="Pfam" id="PF26639">
    <property type="entry name" value="Het-6_barrel"/>
    <property type="match status" value="1"/>
</dbReference>
<dbReference type="InterPro" id="IPR052895">
    <property type="entry name" value="HetReg/Transcr_Mod"/>
</dbReference>
<dbReference type="PANTHER" id="PTHR24148:SF64">
    <property type="entry name" value="HETEROKARYON INCOMPATIBILITY DOMAIN-CONTAINING PROTEIN"/>
    <property type="match status" value="1"/>
</dbReference>
<evidence type="ECO:0000313" key="7">
    <source>
        <dbReference type="Proteomes" id="UP000073492"/>
    </source>
</evidence>
<feature type="region of interest" description="Disordered" evidence="4">
    <location>
        <begin position="902"/>
        <end position="940"/>
    </location>
</feature>
<dbReference type="OrthoDB" id="194358at2759"/>
<reference evidence="6 7" key="1">
    <citation type="submission" date="2015-07" db="EMBL/GenBank/DDBJ databases">
        <title>Comparative genomics of the Sigatoka disease complex on banana suggests a link between parallel evolutionary changes in Pseudocercospora fijiensis and Pseudocercospora eumusae and increased virulence on the banana host.</title>
        <authorList>
            <person name="Chang T.-C."/>
            <person name="Salvucci A."/>
            <person name="Crous P.W."/>
            <person name="Stergiopoulos I."/>
        </authorList>
    </citation>
    <scope>NUCLEOTIDE SEQUENCE [LARGE SCALE GENOMIC DNA]</scope>
    <source>
        <strain evidence="6 7">CBS 116634</strain>
    </source>
</reference>
<dbReference type="PROSITE" id="PS01357">
    <property type="entry name" value="ZF_ZZ_1"/>
    <property type="match status" value="1"/>
</dbReference>
<keyword evidence="2" id="KW-0863">Zinc-finger</keyword>
<feature type="domain" description="ZZ-type" evidence="5">
    <location>
        <begin position="515"/>
        <end position="541"/>
    </location>
</feature>
<evidence type="ECO:0000313" key="6">
    <source>
        <dbReference type="EMBL" id="KXT16508.1"/>
    </source>
</evidence>
<dbReference type="SMART" id="SM00291">
    <property type="entry name" value="ZnF_ZZ"/>
    <property type="match status" value="1"/>
</dbReference>
<dbReference type="InterPro" id="IPR043145">
    <property type="entry name" value="Znf_ZZ_sf"/>
</dbReference>
<proteinExistence type="predicted"/>
<feature type="compositionally biased region" description="Acidic residues" evidence="4">
    <location>
        <begin position="902"/>
        <end position="918"/>
    </location>
</feature>
<comment type="caution">
    <text evidence="6">The sequence shown here is derived from an EMBL/GenBank/DDBJ whole genome shotgun (WGS) entry which is preliminary data.</text>
</comment>
<dbReference type="GO" id="GO:0008270">
    <property type="term" value="F:zinc ion binding"/>
    <property type="evidence" value="ECO:0007669"/>
    <property type="project" value="UniProtKB-KW"/>
</dbReference>
<keyword evidence="1" id="KW-0479">Metal-binding</keyword>
<gene>
    <name evidence="6" type="ORF">AC579_1338</name>
</gene>
<dbReference type="Gene3D" id="3.30.60.90">
    <property type="match status" value="1"/>
</dbReference>
<evidence type="ECO:0000256" key="4">
    <source>
        <dbReference type="SAM" id="MobiDB-lite"/>
    </source>
</evidence>
<evidence type="ECO:0000256" key="3">
    <source>
        <dbReference type="ARBA" id="ARBA00022833"/>
    </source>
</evidence>
<accession>A0A139INY4</accession>
<feature type="compositionally biased region" description="Acidic residues" evidence="4">
    <location>
        <begin position="198"/>
        <end position="227"/>
    </location>
</feature>
<dbReference type="Proteomes" id="UP000073492">
    <property type="component" value="Unassembled WGS sequence"/>
</dbReference>
<protein>
    <recommendedName>
        <fullName evidence="5">ZZ-type domain-containing protein</fullName>
    </recommendedName>
</protein>
<feature type="compositionally biased region" description="Acidic residues" evidence="4">
    <location>
        <begin position="245"/>
        <end position="271"/>
    </location>
</feature>
<feature type="compositionally biased region" description="Acidic residues" evidence="4">
    <location>
        <begin position="282"/>
        <end position="295"/>
    </location>
</feature>
<feature type="region of interest" description="Disordered" evidence="4">
    <location>
        <begin position="189"/>
        <end position="298"/>
    </location>
</feature>
<keyword evidence="3" id="KW-0862">Zinc</keyword>
<evidence type="ECO:0000256" key="2">
    <source>
        <dbReference type="ARBA" id="ARBA00022771"/>
    </source>
</evidence>
<feature type="compositionally biased region" description="Polar residues" evidence="4">
    <location>
        <begin position="457"/>
        <end position="467"/>
    </location>
</feature>
<organism evidence="6 7">
    <name type="scientific">Pseudocercospora musae</name>
    <dbReference type="NCBI Taxonomy" id="113226"/>
    <lineage>
        <taxon>Eukaryota</taxon>
        <taxon>Fungi</taxon>
        <taxon>Dikarya</taxon>
        <taxon>Ascomycota</taxon>
        <taxon>Pezizomycotina</taxon>
        <taxon>Dothideomycetes</taxon>
        <taxon>Dothideomycetidae</taxon>
        <taxon>Mycosphaerellales</taxon>
        <taxon>Mycosphaerellaceae</taxon>
        <taxon>Pseudocercospora</taxon>
    </lineage>
</organism>
<dbReference type="EMBL" id="LFZO01000035">
    <property type="protein sequence ID" value="KXT16508.1"/>
    <property type="molecule type" value="Genomic_DNA"/>
</dbReference>
<dbReference type="STRING" id="113226.A0A139INY4"/>
<dbReference type="PANTHER" id="PTHR24148">
    <property type="entry name" value="ANKYRIN REPEAT DOMAIN-CONTAINING PROTEIN 39 HOMOLOG-RELATED"/>
    <property type="match status" value="1"/>
</dbReference>
<dbReference type="InterPro" id="IPR010730">
    <property type="entry name" value="HET"/>
</dbReference>